<dbReference type="Gene3D" id="3.40.190.10">
    <property type="entry name" value="Periplasmic binding protein-like II"/>
    <property type="match status" value="2"/>
</dbReference>
<evidence type="ECO:0000313" key="10">
    <source>
        <dbReference type="EMBL" id="KGR91638.1"/>
    </source>
</evidence>
<keyword evidence="2 9" id="KW-0732">Signal</keyword>
<dbReference type="eggNOG" id="COG1464">
    <property type="taxonomic scope" value="Bacteria"/>
</dbReference>
<dbReference type="OrthoDB" id="9812878at2"/>
<evidence type="ECO:0000256" key="8">
    <source>
        <dbReference type="SAM" id="MobiDB-lite"/>
    </source>
</evidence>
<dbReference type="EMBL" id="JPVQ01000005">
    <property type="protein sequence ID" value="KGR91638.1"/>
    <property type="molecule type" value="Genomic_DNA"/>
</dbReference>
<evidence type="ECO:0000256" key="7">
    <source>
        <dbReference type="PIRSR" id="PIRSR002854-1"/>
    </source>
</evidence>
<sequence length="294" mass="32269">MKKLLSFLLLSVVMLVLAACGSGEDTDTTANEGQPADNEEATEQTTETVTIKIGASHTPHAVILEKAKPILAEQGIELQIEEYQDYIMPNQDLESGEIDANYFQHIPYLENQIAENGYDFVNAGSIHIEPIGIYSKKYKSLDELPDGAEIIISNSVSDRGRILAMLETEGLIKLRDDIEKTAATVDDIVENPKNLVFKSENESPAPEMLVSLYNEGEGDAIAINSNFAIDAGISPIDESIAIEGTETPYKNVIAVRAEDKDKEAIKTLVEVLRSKEIQDFINEEWKGAVVPVSE</sequence>
<dbReference type="Pfam" id="PF03180">
    <property type="entry name" value="Lipoprotein_9"/>
    <property type="match status" value="1"/>
</dbReference>
<comment type="caution">
    <text evidence="10">The sequence shown here is derived from an EMBL/GenBank/DDBJ whole genome shotgun (WGS) entry which is preliminary data.</text>
</comment>
<reference evidence="10 11" key="1">
    <citation type="submission" date="2014-02" db="EMBL/GenBank/DDBJ databases">
        <title>Draft genome sequence of Lysinibacillus massiliensis CCUG 49529.</title>
        <authorList>
            <person name="Zhang F."/>
            <person name="Wang G."/>
            <person name="Zhang L."/>
        </authorList>
    </citation>
    <scope>NUCLEOTIDE SEQUENCE [LARGE SCALE GENOMIC DNA]</scope>
    <source>
        <strain evidence="10 11">CCUG 49529</strain>
    </source>
</reference>
<gene>
    <name evidence="10" type="ORF">CD30_04845</name>
</gene>
<feature type="region of interest" description="Disordered" evidence="8">
    <location>
        <begin position="24"/>
        <end position="46"/>
    </location>
</feature>
<evidence type="ECO:0000256" key="6">
    <source>
        <dbReference type="PIRNR" id="PIRNR002854"/>
    </source>
</evidence>
<dbReference type="PIRSF" id="PIRSF002854">
    <property type="entry name" value="MetQ"/>
    <property type="match status" value="1"/>
</dbReference>
<feature type="signal peptide" evidence="9">
    <location>
        <begin position="1"/>
        <end position="18"/>
    </location>
</feature>
<feature type="chain" id="PRO_5039492469" description="Lipoprotein" evidence="9">
    <location>
        <begin position="19"/>
        <end position="294"/>
    </location>
</feature>
<protein>
    <recommendedName>
        <fullName evidence="6">Lipoprotein</fullName>
    </recommendedName>
</protein>
<keyword evidence="3" id="KW-0472">Membrane</keyword>
<dbReference type="SUPFAM" id="SSF53850">
    <property type="entry name" value="Periplasmic binding protein-like II"/>
    <property type="match status" value="1"/>
</dbReference>
<accession>A0A0A3J8X9</accession>
<organism evidence="10 11">
    <name type="scientific">Ureibacillus massiliensis 4400831 = CIP 108448 = CCUG 49529</name>
    <dbReference type="NCBI Taxonomy" id="1211035"/>
    <lineage>
        <taxon>Bacteria</taxon>
        <taxon>Bacillati</taxon>
        <taxon>Bacillota</taxon>
        <taxon>Bacilli</taxon>
        <taxon>Bacillales</taxon>
        <taxon>Caryophanaceae</taxon>
        <taxon>Ureibacillus</taxon>
    </lineage>
</organism>
<dbReference type="PANTHER" id="PTHR30429:SF0">
    <property type="entry name" value="METHIONINE-BINDING LIPOPROTEIN METQ"/>
    <property type="match status" value="1"/>
</dbReference>
<name>A0A0A3J8X9_9BACL</name>
<evidence type="ECO:0000256" key="1">
    <source>
        <dbReference type="ARBA" id="ARBA00004635"/>
    </source>
</evidence>
<proteinExistence type="inferred from homology"/>
<evidence type="ECO:0000256" key="9">
    <source>
        <dbReference type="SAM" id="SignalP"/>
    </source>
</evidence>
<dbReference type="Proteomes" id="UP000030595">
    <property type="component" value="Unassembled WGS sequence"/>
</dbReference>
<keyword evidence="4" id="KW-0564">Palmitate</keyword>
<evidence type="ECO:0000256" key="5">
    <source>
        <dbReference type="ARBA" id="ARBA00023288"/>
    </source>
</evidence>
<dbReference type="GO" id="GO:0016020">
    <property type="term" value="C:membrane"/>
    <property type="evidence" value="ECO:0007669"/>
    <property type="project" value="UniProtKB-SubCell"/>
</dbReference>
<evidence type="ECO:0000256" key="3">
    <source>
        <dbReference type="ARBA" id="ARBA00023136"/>
    </source>
</evidence>
<comment type="subcellular location">
    <subcellularLocation>
        <location evidence="1">Membrane</location>
        <topology evidence="1">Lipid-anchor</topology>
    </subcellularLocation>
</comment>
<evidence type="ECO:0000313" key="11">
    <source>
        <dbReference type="Proteomes" id="UP000030595"/>
    </source>
</evidence>
<dbReference type="PANTHER" id="PTHR30429">
    <property type="entry name" value="D-METHIONINE-BINDING LIPOPROTEIN METQ"/>
    <property type="match status" value="1"/>
</dbReference>
<keyword evidence="11" id="KW-1185">Reference proteome</keyword>
<dbReference type="PROSITE" id="PS51257">
    <property type="entry name" value="PROKAR_LIPOPROTEIN"/>
    <property type="match status" value="1"/>
</dbReference>
<dbReference type="InterPro" id="IPR004872">
    <property type="entry name" value="Lipoprotein_NlpA"/>
</dbReference>
<dbReference type="AlphaFoldDB" id="A0A0A3J8X9"/>
<comment type="similarity">
    <text evidence="6">Belongs to the nlpA lipoprotein family.</text>
</comment>
<keyword evidence="5 6" id="KW-0449">Lipoprotein</keyword>
<feature type="lipid moiety-binding region" description="S-diacylglycerol cysteine" evidence="7">
    <location>
        <position position="20"/>
    </location>
</feature>
<evidence type="ECO:0000256" key="4">
    <source>
        <dbReference type="ARBA" id="ARBA00023139"/>
    </source>
</evidence>
<dbReference type="RefSeq" id="WP_036173111.1">
    <property type="nucleotide sequence ID" value="NZ_AVCZ01000005.1"/>
</dbReference>
<evidence type="ECO:0000256" key="2">
    <source>
        <dbReference type="ARBA" id="ARBA00022729"/>
    </source>
</evidence>